<keyword evidence="9" id="KW-1185">Reference proteome</keyword>
<dbReference type="PANTHER" id="PTHR30086">
    <property type="entry name" value="ARGININE EXPORTER PROTEIN ARGO"/>
    <property type="match status" value="1"/>
</dbReference>
<accession>A0ABT0AD78</accession>
<comment type="similarity">
    <text evidence="2">Belongs to the Rht family.</text>
</comment>
<reference evidence="8" key="1">
    <citation type="submission" date="2022-03" db="EMBL/GenBank/DDBJ databases">
        <title>Identification of a novel bacterium isolated from mangrove sediments.</title>
        <authorList>
            <person name="Pan X."/>
        </authorList>
    </citation>
    <scope>NUCLEOTIDE SEQUENCE</scope>
    <source>
        <strain evidence="8">B2637</strain>
    </source>
</reference>
<keyword evidence="4 7" id="KW-0812">Transmembrane</keyword>
<dbReference type="RefSeq" id="WP_243799975.1">
    <property type="nucleotide sequence ID" value="NZ_JALHAT010000016.1"/>
</dbReference>
<feature type="transmembrane region" description="Helical" evidence="7">
    <location>
        <begin position="40"/>
        <end position="61"/>
    </location>
</feature>
<organism evidence="8 9">
    <name type="scientific">Novosphingobium mangrovi</name>
    <name type="common">ex Hu et al. 2023</name>
    <dbReference type="NCBI Taxonomy" id="2930094"/>
    <lineage>
        <taxon>Bacteria</taxon>
        <taxon>Pseudomonadati</taxon>
        <taxon>Pseudomonadota</taxon>
        <taxon>Alphaproteobacteria</taxon>
        <taxon>Sphingomonadales</taxon>
        <taxon>Sphingomonadaceae</taxon>
        <taxon>Novosphingobium</taxon>
    </lineage>
</organism>
<dbReference type="InterPro" id="IPR001123">
    <property type="entry name" value="LeuE-type"/>
</dbReference>
<feature type="transmembrane region" description="Helical" evidence="7">
    <location>
        <begin position="6"/>
        <end position="28"/>
    </location>
</feature>
<evidence type="ECO:0000256" key="7">
    <source>
        <dbReference type="SAM" id="Phobius"/>
    </source>
</evidence>
<dbReference type="Pfam" id="PF01810">
    <property type="entry name" value="LysE"/>
    <property type="match status" value="1"/>
</dbReference>
<keyword evidence="5 7" id="KW-1133">Transmembrane helix</keyword>
<comment type="subcellular location">
    <subcellularLocation>
        <location evidence="1">Cell membrane</location>
        <topology evidence="1">Multi-pass membrane protein</topology>
    </subcellularLocation>
</comment>
<evidence type="ECO:0000256" key="2">
    <source>
        <dbReference type="ARBA" id="ARBA00007928"/>
    </source>
</evidence>
<feature type="transmembrane region" description="Helical" evidence="7">
    <location>
        <begin position="188"/>
        <end position="207"/>
    </location>
</feature>
<evidence type="ECO:0000256" key="6">
    <source>
        <dbReference type="ARBA" id="ARBA00023136"/>
    </source>
</evidence>
<evidence type="ECO:0000313" key="9">
    <source>
        <dbReference type="Proteomes" id="UP001162802"/>
    </source>
</evidence>
<name>A0ABT0AD78_9SPHN</name>
<keyword evidence="3" id="KW-1003">Cell membrane</keyword>
<feature type="transmembrane region" description="Helical" evidence="7">
    <location>
        <begin position="147"/>
        <end position="167"/>
    </location>
</feature>
<comment type="caution">
    <text evidence="8">The sequence shown here is derived from an EMBL/GenBank/DDBJ whole genome shotgun (WGS) entry which is preliminary data.</text>
</comment>
<dbReference type="PIRSF" id="PIRSF006324">
    <property type="entry name" value="LeuE"/>
    <property type="match status" value="1"/>
</dbReference>
<proteinExistence type="inferred from homology"/>
<dbReference type="PANTHER" id="PTHR30086:SF14">
    <property type="entry name" value="HOMOSERINE_HOMOSERINE LACTONE EFFLUX PROTEIN"/>
    <property type="match status" value="1"/>
</dbReference>
<sequence length="209" mass="22120">MTLQTWWLFALTVFAISATPGPNMLHILTRSVDFGLARTFAAMAGCLSGLMLLLTASVAGLSTLLVAVPGLFTALRYAGAAYLVYLGIKAWRTRAGLLDVAEDHLPPARLGAGALYRGGLAISLSNPKAILFAAALLPQFIDPAQPTGPQFAVLLATFAAIESFWYMTYALGGRSMGRVLERPSVKNLFNKLTGGLFVAFGIALLTARG</sequence>
<protein>
    <submittedName>
        <fullName evidence="8">LysE family translocator</fullName>
    </submittedName>
</protein>
<gene>
    <name evidence="8" type="ORF">MTR65_10700</name>
</gene>
<evidence type="ECO:0000256" key="1">
    <source>
        <dbReference type="ARBA" id="ARBA00004651"/>
    </source>
</evidence>
<keyword evidence="6 7" id="KW-0472">Membrane</keyword>
<feature type="transmembrane region" description="Helical" evidence="7">
    <location>
        <begin position="119"/>
        <end position="141"/>
    </location>
</feature>
<evidence type="ECO:0000256" key="4">
    <source>
        <dbReference type="ARBA" id="ARBA00022692"/>
    </source>
</evidence>
<evidence type="ECO:0000313" key="8">
    <source>
        <dbReference type="EMBL" id="MCJ1961152.1"/>
    </source>
</evidence>
<dbReference type="EMBL" id="JALHAT010000016">
    <property type="protein sequence ID" value="MCJ1961152.1"/>
    <property type="molecule type" value="Genomic_DNA"/>
</dbReference>
<dbReference type="Proteomes" id="UP001162802">
    <property type="component" value="Unassembled WGS sequence"/>
</dbReference>
<evidence type="ECO:0000256" key="5">
    <source>
        <dbReference type="ARBA" id="ARBA00022989"/>
    </source>
</evidence>
<feature type="transmembrane region" description="Helical" evidence="7">
    <location>
        <begin position="67"/>
        <end position="88"/>
    </location>
</feature>
<evidence type="ECO:0000256" key="3">
    <source>
        <dbReference type="ARBA" id="ARBA00022475"/>
    </source>
</evidence>